<sequence length="154" mass="16420">MPAKLCKAADHAASASDSSTEDAAAENTQDLGNAAILSAISCLRSEIRSVKSDLGEIIDSKIEQLAVLIRGELTAFQQEASTAISAVKVTVDEHTSKLASLETSASASSDMIVKLEQEMGRLSQVVEQLTDKCMDLEGRSRRQKKTLKKGPSPE</sequence>
<feature type="coiled-coil region" evidence="1">
    <location>
        <begin position="112"/>
        <end position="146"/>
    </location>
</feature>
<keyword evidence="1" id="KW-0175">Coiled coil</keyword>
<evidence type="ECO:0000256" key="1">
    <source>
        <dbReference type="SAM" id="Coils"/>
    </source>
</evidence>
<evidence type="ECO:0000256" key="2">
    <source>
        <dbReference type="SAM" id="MobiDB-lite"/>
    </source>
</evidence>
<dbReference type="EMBL" id="JACTAM010000012">
    <property type="protein sequence ID" value="KAI2658682.1"/>
    <property type="molecule type" value="Genomic_DNA"/>
</dbReference>
<evidence type="ECO:0000313" key="4">
    <source>
        <dbReference type="Proteomes" id="UP000830375"/>
    </source>
</evidence>
<accession>A0ABQ8M716</accession>
<name>A0ABQ8M716_LABRO</name>
<gene>
    <name evidence="3" type="ORF">H4Q32_016797</name>
</gene>
<organism evidence="3 4">
    <name type="scientific">Labeo rohita</name>
    <name type="common">Indian major carp</name>
    <name type="synonym">Cyprinus rohita</name>
    <dbReference type="NCBI Taxonomy" id="84645"/>
    <lineage>
        <taxon>Eukaryota</taxon>
        <taxon>Metazoa</taxon>
        <taxon>Chordata</taxon>
        <taxon>Craniata</taxon>
        <taxon>Vertebrata</taxon>
        <taxon>Euteleostomi</taxon>
        <taxon>Actinopterygii</taxon>
        <taxon>Neopterygii</taxon>
        <taxon>Teleostei</taxon>
        <taxon>Ostariophysi</taxon>
        <taxon>Cypriniformes</taxon>
        <taxon>Cyprinidae</taxon>
        <taxon>Labeoninae</taxon>
        <taxon>Labeonini</taxon>
        <taxon>Labeo</taxon>
    </lineage>
</organism>
<dbReference type="Proteomes" id="UP000830375">
    <property type="component" value="Unassembled WGS sequence"/>
</dbReference>
<evidence type="ECO:0000313" key="3">
    <source>
        <dbReference type="EMBL" id="KAI2658682.1"/>
    </source>
</evidence>
<keyword evidence="4" id="KW-1185">Reference proteome</keyword>
<protein>
    <submittedName>
        <fullName evidence="3">Cytospin-A</fullName>
    </submittedName>
</protein>
<feature type="region of interest" description="Disordered" evidence="2">
    <location>
        <begin position="1"/>
        <end position="23"/>
    </location>
</feature>
<comment type="caution">
    <text evidence="3">The sequence shown here is derived from an EMBL/GenBank/DDBJ whole genome shotgun (WGS) entry which is preliminary data.</text>
</comment>
<proteinExistence type="predicted"/>
<reference evidence="3 4" key="1">
    <citation type="submission" date="2022-01" db="EMBL/GenBank/DDBJ databases">
        <title>A high-quality chromosome-level genome assembly of rohu carp, Labeo rohita.</title>
        <authorList>
            <person name="Arick M.A. II"/>
            <person name="Hsu C.-Y."/>
            <person name="Magbanua Z."/>
            <person name="Pechanova O."/>
            <person name="Grover C."/>
            <person name="Miller E."/>
            <person name="Thrash A."/>
            <person name="Ezzel L."/>
            <person name="Alam S."/>
            <person name="Benzie J."/>
            <person name="Hamilton M."/>
            <person name="Karsi A."/>
            <person name="Lawrence M.L."/>
            <person name="Peterson D.G."/>
        </authorList>
    </citation>
    <scope>NUCLEOTIDE SEQUENCE [LARGE SCALE GENOMIC DNA]</scope>
    <source>
        <strain evidence="4">BAU-BD-2019</strain>
        <tissue evidence="3">Blood</tissue>
    </source>
</reference>